<organism evidence="7 9">
    <name type="scientific">Chunga burmeisteri</name>
    <name type="common">Black-legged seriema</name>
    <dbReference type="NCBI Taxonomy" id="1352770"/>
    <lineage>
        <taxon>Eukaryota</taxon>
        <taxon>Metazoa</taxon>
        <taxon>Chordata</taxon>
        <taxon>Craniata</taxon>
        <taxon>Vertebrata</taxon>
        <taxon>Euteleostomi</taxon>
        <taxon>Archelosauria</taxon>
        <taxon>Archosauria</taxon>
        <taxon>Dinosauria</taxon>
        <taxon>Saurischia</taxon>
        <taxon>Theropoda</taxon>
        <taxon>Coelurosauria</taxon>
        <taxon>Aves</taxon>
        <taxon>Neognathae</taxon>
        <taxon>Neoaves</taxon>
        <taxon>Telluraves</taxon>
        <taxon>Australaves</taxon>
        <taxon>Cariamiformes</taxon>
        <taxon>Cariamidae</taxon>
        <taxon>Chunga</taxon>
    </lineage>
</organism>
<feature type="non-terminal residue" evidence="7">
    <location>
        <position position="94"/>
    </location>
</feature>
<dbReference type="AlphaFoldDB" id="A0A7K5H7A5"/>
<dbReference type="EMBL" id="VZRC01002034">
    <property type="protein sequence ID" value="NWS65145.1"/>
    <property type="molecule type" value="Genomic_DNA"/>
</dbReference>
<evidence type="ECO:0000256" key="1">
    <source>
        <dbReference type="ARBA" id="ARBA00022729"/>
    </source>
</evidence>
<comment type="caution">
    <text evidence="7">The sequence shown here is derived from an EMBL/GenBank/DDBJ whole genome shotgun (WGS) entry which is preliminary data.</text>
</comment>
<evidence type="ECO:0000313" key="8">
    <source>
        <dbReference type="EMBL" id="NWS65145.1"/>
    </source>
</evidence>
<keyword evidence="9" id="KW-1185">Reference proteome</keyword>
<keyword evidence="4" id="KW-0675">Receptor</keyword>
<keyword evidence="1" id="KW-0732">Signal</keyword>
<feature type="non-terminal residue" evidence="7">
    <location>
        <position position="1"/>
    </location>
</feature>
<evidence type="ECO:0000256" key="3">
    <source>
        <dbReference type="ARBA" id="ARBA00023130"/>
    </source>
</evidence>
<dbReference type="GO" id="GO:0042605">
    <property type="term" value="F:peptide antigen binding"/>
    <property type="evidence" value="ECO:0007669"/>
    <property type="project" value="TreeGrafter"/>
</dbReference>
<accession>A0A7K5H7A5</accession>
<evidence type="ECO:0000256" key="4">
    <source>
        <dbReference type="ARBA" id="ARBA00023170"/>
    </source>
</evidence>
<dbReference type="SUPFAM" id="SSF48726">
    <property type="entry name" value="Immunoglobulin"/>
    <property type="match status" value="1"/>
</dbReference>
<dbReference type="Gene3D" id="2.60.40.10">
    <property type="entry name" value="Immunoglobulins"/>
    <property type="match status" value="1"/>
</dbReference>
<dbReference type="Proteomes" id="UP000541181">
    <property type="component" value="Unassembled WGS sequence"/>
</dbReference>
<gene>
    <name evidence="7" type="ORF">CHUBUR_R13485</name>
    <name evidence="8" type="ORF">CHUBUR_R14624</name>
</gene>
<proteinExistence type="predicted"/>
<dbReference type="OrthoDB" id="8947657at2759"/>
<dbReference type="InterPro" id="IPR051006">
    <property type="entry name" value="TCR_variable_domain"/>
</dbReference>
<dbReference type="PANTHER" id="PTHR19343">
    <property type="entry name" value="T CELL RECEPTOR ALPHA VARIABLE 1-2"/>
    <property type="match status" value="1"/>
</dbReference>
<dbReference type="GO" id="GO:0002250">
    <property type="term" value="P:adaptive immune response"/>
    <property type="evidence" value="ECO:0007669"/>
    <property type="project" value="UniProtKB-KW"/>
</dbReference>
<dbReference type="InterPro" id="IPR013783">
    <property type="entry name" value="Ig-like_fold"/>
</dbReference>
<keyword evidence="6" id="KW-1279">T cell receptor</keyword>
<evidence type="ECO:0000256" key="5">
    <source>
        <dbReference type="ARBA" id="ARBA00023319"/>
    </source>
</evidence>
<keyword evidence="5" id="KW-0393">Immunoglobulin domain</keyword>
<evidence type="ECO:0000256" key="2">
    <source>
        <dbReference type="ARBA" id="ARBA00022859"/>
    </source>
</evidence>
<dbReference type="PANTHER" id="PTHR19343:SF13">
    <property type="entry name" value="T CELL RECEPTOR ALPHA VARIABLE 21"/>
    <property type="match status" value="1"/>
</dbReference>
<evidence type="ECO:0000313" key="9">
    <source>
        <dbReference type="Proteomes" id="UP000541181"/>
    </source>
</evidence>
<evidence type="ECO:0000313" key="7">
    <source>
        <dbReference type="EMBL" id="NWS65023.1"/>
    </source>
</evidence>
<name>A0A7K5H7A5_9AVES</name>
<dbReference type="InterPro" id="IPR036179">
    <property type="entry name" value="Ig-like_dom_sf"/>
</dbReference>
<evidence type="ECO:0000256" key="6">
    <source>
        <dbReference type="ARBA" id="ARBA00043266"/>
    </source>
</evidence>
<keyword evidence="3" id="KW-1064">Adaptive immunity</keyword>
<keyword evidence="2" id="KW-0391">Immunity</keyword>
<protein>
    <submittedName>
        <fullName evidence="7">TVA36 protein</fullName>
    </submittedName>
</protein>
<dbReference type="EMBL" id="VZRC01001862">
    <property type="protein sequence ID" value="NWS65023.1"/>
    <property type="molecule type" value="Genomic_DNA"/>
</dbReference>
<dbReference type="GO" id="GO:0042101">
    <property type="term" value="C:T cell receptor complex"/>
    <property type="evidence" value="ECO:0007669"/>
    <property type="project" value="UniProtKB-KW"/>
</dbReference>
<reference evidence="7 9" key="1">
    <citation type="submission" date="2019-09" db="EMBL/GenBank/DDBJ databases">
        <title>Bird 10,000 Genomes (B10K) Project - Family phase.</title>
        <authorList>
            <person name="Zhang G."/>
        </authorList>
    </citation>
    <scope>NUCLEOTIDE SEQUENCE [LARGE SCALE GENOMIC DNA]</scope>
    <source>
        <strain evidence="7">B10K-CU-031-22</strain>
    </source>
</reference>
<sequence length="94" mass="10685">MGQTSVTQEDGQLTVKQRHTFRTTCTYQVSNFHGLFWYLQKKDQALQPVLQQESSDTKQSGGFTTLLNTTGKYSLLQLEEVEVSDSALYLYAVQ</sequence>